<proteinExistence type="predicted"/>
<evidence type="ECO:0008006" key="2">
    <source>
        <dbReference type="Google" id="ProtNLM"/>
    </source>
</evidence>
<name>A0A8S5VIG2_9CAUD</name>
<dbReference type="EMBL" id="BK016270">
    <property type="protein sequence ID" value="DAG06383.1"/>
    <property type="molecule type" value="Genomic_DNA"/>
</dbReference>
<sequence>MGCNFYGQCGNQKSIARFYNQTVQTFPANATTPIAINANQVVLDGKAIVPSLNSYRIDKTGLYRVSLDATILGTTAGNVSIGMLLDGTASPCATKTVTLVAEAYTTVHIETDIQFDQVCRCQNNTSHQISFAIVSSGGAGNIVNVCSGVSKR</sequence>
<reference evidence="1" key="1">
    <citation type="journal article" date="2021" name="Proc. Natl. Acad. Sci. U.S.A.">
        <title>A Catalog of Tens of Thousands of Viruses from Human Metagenomes Reveals Hidden Associations with Chronic Diseases.</title>
        <authorList>
            <person name="Tisza M.J."/>
            <person name="Buck C.B."/>
        </authorList>
    </citation>
    <scope>NUCLEOTIDE SEQUENCE</scope>
    <source>
        <strain evidence="1">Cthu813</strain>
    </source>
</reference>
<evidence type="ECO:0000313" key="1">
    <source>
        <dbReference type="EMBL" id="DAG06383.1"/>
    </source>
</evidence>
<protein>
    <recommendedName>
        <fullName evidence="2">BclA C-terminal domain-containing protein</fullName>
    </recommendedName>
</protein>
<accession>A0A8S5VIG2</accession>
<organism evidence="1">
    <name type="scientific">Siphoviridae sp. cthu813</name>
    <dbReference type="NCBI Taxonomy" id="2825618"/>
    <lineage>
        <taxon>Viruses</taxon>
        <taxon>Duplodnaviria</taxon>
        <taxon>Heunggongvirae</taxon>
        <taxon>Uroviricota</taxon>
        <taxon>Caudoviricetes</taxon>
    </lineage>
</organism>